<keyword evidence="4" id="KW-0997">Cell inner membrane</keyword>
<keyword evidence="3" id="KW-1003">Cell membrane</keyword>
<feature type="transmembrane region" description="Helical" evidence="9">
    <location>
        <begin position="77"/>
        <end position="95"/>
    </location>
</feature>
<dbReference type="InterPro" id="IPR021147">
    <property type="entry name" value="DUF697"/>
</dbReference>
<keyword evidence="5 9" id="KW-0812">Transmembrane</keyword>
<evidence type="ECO:0000256" key="9">
    <source>
        <dbReference type="SAM" id="Phobius"/>
    </source>
</evidence>
<evidence type="ECO:0000256" key="1">
    <source>
        <dbReference type="ARBA" id="ARBA00004429"/>
    </source>
</evidence>
<comment type="similarity">
    <text evidence="2">Belongs to the UPF0283 family.</text>
</comment>
<evidence type="ECO:0000256" key="3">
    <source>
        <dbReference type="ARBA" id="ARBA00022475"/>
    </source>
</evidence>
<dbReference type="NCBIfam" id="TIGR01620">
    <property type="entry name" value="hyp_HI0043"/>
    <property type="match status" value="1"/>
</dbReference>
<dbReference type="InterPro" id="IPR006507">
    <property type="entry name" value="UPF0283"/>
</dbReference>
<comment type="caution">
    <text evidence="10">The sequence shown here is derived from an EMBL/GenBank/DDBJ whole genome shotgun (WGS) entry which is preliminary data.</text>
</comment>
<dbReference type="EMBL" id="JAQBIE010000004">
    <property type="protein sequence ID" value="MDB6176721.1"/>
    <property type="molecule type" value="Genomic_DNA"/>
</dbReference>
<evidence type="ECO:0000256" key="6">
    <source>
        <dbReference type="ARBA" id="ARBA00022989"/>
    </source>
</evidence>
<feature type="transmembrane region" description="Helical" evidence="9">
    <location>
        <begin position="107"/>
        <end position="128"/>
    </location>
</feature>
<evidence type="ECO:0000256" key="2">
    <source>
        <dbReference type="ARBA" id="ARBA00008255"/>
    </source>
</evidence>
<accession>A0ABT4ZBH7</accession>
<proteinExistence type="inferred from homology"/>
<dbReference type="Proteomes" id="UP001165641">
    <property type="component" value="Unassembled WGS sequence"/>
</dbReference>
<dbReference type="PANTHER" id="PTHR39342:SF1">
    <property type="entry name" value="UPF0283 MEMBRANE PROTEIN YCJF"/>
    <property type="match status" value="1"/>
</dbReference>
<evidence type="ECO:0000313" key="11">
    <source>
        <dbReference type="Proteomes" id="UP001165641"/>
    </source>
</evidence>
<gene>
    <name evidence="10" type="ORF">PAF17_04285</name>
</gene>
<keyword evidence="7 9" id="KW-0472">Membrane</keyword>
<comment type="subcellular location">
    <subcellularLocation>
        <location evidence="1">Cell inner membrane</location>
        <topology evidence="1">Multi-pass membrane protein</topology>
    </subcellularLocation>
</comment>
<sequence length="364" mass="39284">MSEPSRPNRRGPVLIEIDDGPGPAPKDGPQIDQRDDPGPSPADAPPVDRADPMMPRPHTMEMVTRLVGRPPSRLTRFFINSGVALFTFLLSIAALEFIDGLLNSYPVLGWIGIALFGLFTCAALAMAWREYRAWARFARIDAIQRQAGAALAEESIEQARKVCDQLQSLYRDRPELKWQRQRLADQQADVFDARSLMTLAETELLAQLDQQARREIEAAARSVAAATALIPLALADVAAALAANLRMIRRMAEIYGGRAGAVGGWRLARTVMTHLVATGAVAAGDDLIHTVAGGGIMAKLSRRFGEGIVNGALTARVGIAAMEVCRPLPFMAQPRPKVGNLVSRGLRGLFGDSSETTESSPTKG</sequence>
<evidence type="ECO:0000313" key="10">
    <source>
        <dbReference type="EMBL" id="MDB6176721.1"/>
    </source>
</evidence>
<protein>
    <submittedName>
        <fullName evidence="10">TIGR01620 family protein</fullName>
    </submittedName>
</protein>
<keyword evidence="11" id="KW-1185">Reference proteome</keyword>
<dbReference type="RefSeq" id="WP_271887848.1">
    <property type="nucleotide sequence ID" value="NZ_JAQBIE010000004.1"/>
</dbReference>
<feature type="transmembrane region" description="Helical" evidence="9">
    <location>
        <begin position="223"/>
        <end position="243"/>
    </location>
</feature>
<keyword evidence="6 9" id="KW-1133">Transmembrane helix</keyword>
<dbReference type="PANTHER" id="PTHR39342">
    <property type="entry name" value="UPF0283 MEMBRANE PROTEIN YCJF"/>
    <property type="match status" value="1"/>
</dbReference>
<reference evidence="10" key="1">
    <citation type="submission" date="2022-12" db="EMBL/GenBank/DDBJ databases">
        <title>Paracoccus onchidii sp. nov., isolated from a marine invertebrate from the South China Sea.</title>
        <authorList>
            <person name="Xu S."/>
            <person name="Liu Z."/>
            <person name="Xu Y."/>
        </authorList>
    </citation>
    <scope>NUCLEOTIDE SEQUENCE</scope>
    <source>
        <strain evidence="10">Z330</strain>
    </source>
</reference>
<name>A0ABT4ZBH7_9RHOB</name>
<evidence type="ECO:0000256" key="8">
    <source>
        <dbReference type="SAM" id="MobiDB-lite"/>
    </source>
</evidence>
<feature type="region of interest" description="Disordered" evidence="8">
    <location>
        <begin position="1"/>
        <end position="55"/>
    </location>
</feature>
<organism evidence="10 11">
    <name type="scientific">Paracoccus onchidii</name>
    <dbReference type="NCBI Taxonomy" id="3017813"/>
    <lineage>
        <taxon>Bacteria</taxon>
        <taxon>Pseudomonadati</taxon>
        <taxon>Pseudomonadota</taxon>
        <taxon>Alphaproteobacteria</taxon>
        <taxon>Rhodobacterales</taxon>
        <taxon>Paracoccaceae</taxon>
        <taxon>Paracoccus</taxon>
    </lineage>
</organism>
<evidence type="ECO:0000256" key="5">
    <source>
        <dbReference type="ARBA" id="ARBA00022692"/>
    </source>
</evidence>
<dbReference type="Pfam" id="PF05128">
    <property type="entry name" value="DUF697"/>
    <property type="match status" value="1"/>
</dbReference>
<evidence type="ECO:0000256" key="4">
    <source>
        <dbReference type="ARBA" id="ARBA00022519"/>
    </source>
</evidence>
<evidence type="ECO:0000256" key="7">
    <source>
        <dbReference type="ARBA" id="ARBA00023136"/>
    </source>
</evidence>